<organism evidence="3">
    <name type="scientific">Oryza nivara</name>
    <name type="common">Indian wild rice</name>
    <name type="synonym">Oryza sativa f. spontanea</name>
    <dbReference type="NCBI Taxonomy" id="4536"/>
    <lineage>
        <taxon>Eukaryota</taxon>
        <taxon>Viridiplantae</taxon>
        <taxon>Streptophyta</taxon>
        <taxon>Embryophyta</taxon>
        <taxon>Tracheophyta</taxon>
        <taxon>Spermatophyta</taxon>
        <taxon>Magnoliopsida</taxon>
        <taxon>Liliopsida</taxon>
        <taxon>Poales</taxon>
        <taxon>Poaceae</taxon>
        <taxon>BOP clade</taxon>
        <taxon>Oryzoideae</taxon>
        <taxon>Oryzeae</taxon>
        <taxon>Oryzinae</taxon>
        <taxon>Oryza</taxon>
    </lineage>
</organism>
<evidence type="ECO:0000313" key="4">
    <source>
        <dbReference type="Proteomes" id="UP000006591"/>
    </source>
</evidence>
<dbReference type="AlphaFoldDB" id="A0A0E0J1W3"/>
<dbReference type="InterPro" id="IPR011333">
    <property type="entry name" value="SKP1/BTB/POZ_sf"/>
</dbReference>
<keyword evidence="4" id="KW-1185">Reference proteome</keyword>
<protein>
    <submittedName>
        <fullName evidence="3">Uncharacterized protein</fullName>
    </submittedName>
</protein>
<feature type="region of interest" description="Disordered" evidence="2">
    <location>
        <begin position="24"/>
        <end position="65"/>
    </location>
</feature>
<dbReference type="EnsemblPlants" id="ONIVA11G12920.1">
    <property type="protein sequence ID" value="ONIVA11G12920.1"/>
    <property type="gene ID" value="ONIVA11G12920"/>
</dbReference>
<dbReference type="Gene3D" id="3.30.710.10">
    <property type="entry name" value="Potassium Channel Kv1.1, Chain A"/>
    <property type="match status" value="1"/>
</dbReference>
<dbReference type="Proteomes" id="UP000006591">
    <property type="component" value="Chromosome 11"/>
</dbReference>
<sequence>MSGVHVIFISPLLSPFLPSQLSLSQARPTGEQTAGRWRCDGGLRPAAAASPSSSSPAPAPSSSKVITAASGTIRRMLEEGRGNGGGGEDDVVVNLPEVVKGAALARVMEYCDHHHGGGADPGSARSSFPPALASAASEGARRPAPRGGQRAAEDGHAGRRRSGLAGANERRGKRGGASQRLAVCAAEDGHAGRPRSGLAGADERCGERGGAGQRLAVASAPQRTTAAEVRDDGGGVCDGGGGRDDGFPFAVVKLVVLATVRVLAALHRRAVRGGRCPVLLLPLLGPCRSRSLLISLDAQLAAVLFSASATAARGEELSAVSALEEERLRSGSGTAAAREPGRRRVRSVSSKSSPNTADDWSGCVRLVLRLTDFAGVGLHGGGDGGVGCLPT</sequence>
<feature type="region of interest" description="Disordered" evidence="2">
    <location>
        <begin position="330"/>
        <end position="357"/>
    </location>
</feature>
<feature type="compositionally biased region" description="Low complexity" evidence="2">
    <location>
        <begin position="123"/>
        <end position="138"/>
    </location>
</feature>
<reference evidence="3" key="1">
    <citation type="submission" date="2015-04" db="UniProtKB">
        <authorList>
            <consortium name="EnsemblPlants"/>
        </authorList>
    </citation>
    <scope>IDENTIFICATION</scope>
    <source>
        <strain evidence="3">SL10</strain>
    </source>
</reference>
<dbReference type="Gramene" id="ONIVA11G12920.1">
    <property type="protein sequence ID" value="ONIVA11G12920.1"/>
    <property type="gene ID" value="ONIVA11G12920"/>
</dbReference>
<dbReference type="HOGENOM" id="CLU_706728_0_0_1"/>
<reference evidence="3" key="2">
    <citation type="submission" date="2018-04" db="EMBL/GenBank/DDBJ databases">
        <title>OnivRS2 (Oryza nivara Reference Sequence Version 2).</title>
        <authorList>
            <person name="Zhang J."/>
            <person name="Kudrna D."/>
            <person name="Lee S."/>
            <person name="Talag J."/>
            <person name="Rajasekar S."/>
            <person name="Welchert J."/>
            <person name="Hsing Y.-I."/>
            <person name="Wing R.A."/>
        </authorList>
    </citation>
    <scope>NUCLEOTIDE SEQUENCE [LARGE SCALE GENOMIC DNA]</scope>
    <source>
        <strain evidence="3">SL10</strain>
    </source>
</reference>
<dbReference type="SUPFAM" id="SSF54695">
    <property type="entry name" value="POZ domain"/>
    <property type="match status" value="1"/>
</dbReference>
<evidence type="ECO:0000313" key="3">
    <source>
        <dbReference type="EnsemblPlants" id="ONIVA11G12920.1"/>
    </source>
</evidence>
<accession>A0A0E0J1W3</accession>
<name>A0A0E0J1W3_ORYNI</name>
<feature type="region of interest" description="Disordered" evidence="2">
    <location>
        <begin position="116"/>
        <end position="206"/>
    </location>
</feature>
<feature type="compositionally biased region" description="Low complexity" evidence="2">
    <location>
        <begin position="45"/>
        <end position="63"/>
    </location>
</feature>
<proteinExistence type="predicted"/>
<evidence type="ECO:0000256" key="2">
    <source>
        <dbReference type="SAM" id="MobiDB-lite"/>
    </source>
</evidence>
<evidence type="ECO:0000256" key="1">
    <source>
        <dbReference type="ARBA" id="ARBA00004906"/>
    </source>
</evidence>
<comment type="pathway">
    <text evidence="1">Protein modification; protein ubiquitination.</text>
</comment>